<dbReference type="EC" id="3.2.2.22" evidence="1"/>
<dbReference type="PANTHER" id="PTHR33453">
    <property type="match status" value="1"/>
</dbReference>
<name>A0ABR2NM19_9ROSI</name>
<dbReference type="EMBL" id="JBBPBN010000124">
    <property type="protein sequence ID" value="KAK8977204.1"/>
    <property type="molecule type" value="Genomic_DNA"/>
</dbReference>
<dbReference type="InterPro" id="IPR017989">
    <property type="entry name" value="Ribosome_inactivat_1/2"/>
</dbReference>
<dbReference type="InterPro" id="IPR001574">
    <property type="entry name" value="Ribosome_inactivat_prot"/>
</dbReference>
<keyword evidence="1" id="KW-0378">Hydrolase</keyword>
<comment type="catalytic activity">
    <reaction evidence="1">
        <text>Endohydrolysis of the N-glycosidic bond at one specific adenosine on the 28S rRNA.</text>
        <dbReference type="EC" id="3.2.2.22"/>
    </reaction>
</comment>
<evidence type="ECO:0000313" key="2">
    <source>
        <dbReference type="EMBL" id="KAK8977204.1"/>
    </source>
</evidence>
<dbReference type="SUPFAM" id="SSF56371">
    <property type="entry name" value="Ribosome inactivating proteins (RIP)"/>
    <property type="match status" value="1"/>
</dbReference>
<keyword evidence="3" id="KW-1185">Reference proteome</keyword>
<protein>
    <recommendedName>
        <fullName evidence="1">rRNA N-glycosylase</fullName>
        <ecNumber evidence="1">3.2.2.22</ecNumber>
    </recommendedName>
</protein>
<dbReference type="InterPro" id="IPR016139">
    <property type="entry name" value="Ribosome_inactivat_prot_sub2"/>
</dbReference>
<organism evidence="2 3">
    <name type="scientific">Hibiscus sabdariffa</name>
    <name type="common">roselle</name>
    <dbReference type="NCBI Taxonomy" id="183260"/>
    <lineage>
        <taxon>Eukaryota</taxon>
        <taxon>Viridiplantae</taxon>
        <taxon>Streptophyta</taxon>
        <taxon>Embryophyta</taxon>
        <taxon>Tracheophyta</taxon>
        <taxon>Spermatophyta</taxon>
        <taxon>Magnoliopsida</taxon>
        <taxon>eudicotyledons</taxon>
        <taxon>Gunneridae</taxon>
        <taxon>Pentapetalae</taxon>
        <taxon>rosids</taxon>
        <taxon>malvids</taxon>
        <taxon>Malvales</taxon>
        <taxon>Malvaceae</taxon>
        <taxon>Malvoideae</taxon>
        <taxon>Hibiscus</taxon>
    </lineage>
</organism>
<keyword evidence="1" id="KW-0611">Plant defense</keyword>
<sequence>MEASQSAMVEAQNAVYKVTFGAAFATQRTYGVFIKDLINALIVHGSASHGIPVLPSDKDLKPTNIKRYVVVEVSNKNRNVSFVIDVVTVYILGYRPGAGAASYFFSDVPQAVRNLFFQGTARTDLNFDGSYGTLEGDGKAGAKRDQIPLGFDELRQQIENLNDYTHLPGNNKQIAHALIVCIEMISEAARLKVIQQQLAALAPVVEGGPGKTLYDSKDLGLIAGFENGWKKLGKAIQNADSAGNFRPSVTVNHITYSNVDSVRPLIALLKKVTKKSTTIVLDQAIDVGSSSESEHETEGTCGQ</sequence>
<dbReference type="Gene3D" id="4.10.470.10">
    <property type="entry name" value="Ricin (A Subunit), domain 2"/>
    <property type="match status" value="1"/>
</dbReference>
<evidence type="ECO:0000256" key="1">
    <source>
        <dbReference type="RuleBase" id="RU004915"/>
    </source>
</evidence>
<dbReference type="PRINTS" id="PR00396">
    <property type="entry name" value="SHIGARICIN"/>
</dbReference>
<comment type="caution">
    <text evidence="2">The sequence shown here is derived from an EMBL/GenBank/DDBJ whole genome shotgun (WGS) entry which is preliminary data.</text>
</comment>
<evidence type="ECO:0000313" key="3">
    <source>
        <dbReference type="Proteomes" id="UP001396334"/>
    </source>
</evidence>
<dbReference type="Gene3D" id="3.40.420.10">
    <property type="entry name" value="Ricin (A subunit), domain 1"/>
    <property type="match status" value="1"/>
</dbReference>
<keyword evidence="1" id="KW-0652">Protein synthesis inhibitor</keyword>
<keyword evidence="1" id="KW-0800">Toxin</keyword>
<gene>
    <name evidence="2" type="ORF">V6N11_021290</name>
</gene>
<dbReference type="Proteomes" id="UP001396334">
    <property type="component" value="Unassembled WGS sequence"/>
</dbReference>
<reference evidence="2 3" key="1">
    <citation type="journal article" date="2024" name="G3 (Bethesda)">
        <title>Genome assembly of Hibiscus sabdariffa L. provides insights into metabolisms of medicinal natural products.</title>
        <authorList>
            <person name="Kim T."/>
        </authorList>
    </citation>
    <scope>NUCLEOTIDE SEQUENCE [LARGE SCALE GENOMIC DNA]</scope>
    <source>
        <strain evidence="2">TK-2024</strain>
        <tissue evidence="2">Old leaves</tissue>
    </source>
</reference>
<proteinExistence type="inferred from homology"/>
<comment type="similarity">
    <text evidence="1">Belongs to the ribosome-inactivating protein family.</text>
</comment>
<dbReference type="PANTHER" id="PTHR33453:SF34">
    <property type="entry name" value="RIBOSOME-INACTIVATING PROTEIN"/>
    <property type="match status" value="1"/>
</dbReference>
<dbReference type="InterPro" id="IPR036041">
    <property type="entry name" value="Ribosome-inact_prot_sf"/>
</dbReference>
<dbReference type="InterPro" id="IPR016138">
    <property type="entry name" value="Ribosome_inactivat_prot_sub1"/>
</dbReference>
<dbReference type="Pfam" id="PF00161">
    <property type="entry name" value="RIP"/>
    <property type="match status" value="1"/>
</dbReference>
<accession>A0ABR2NM19</accession>